<evidence type="ECO:0000313" key="1">
    <source>
        <dbReference type="EMBL" id="SDG00198.1"/>
    </source>
</evidence>
<dbReference type="AlphaFoldDB" id="A0A1G7QNX9"/>
<dbReference type="OrthoDB" id="123068at2"/>
<keyword evidence="2" id="KW-1185">Reference proteome</keyword>
<protein>
    <submittedName>
        <fullName evidence="1">Uncharacterized protein</fullName>
    </submittedName>
</protein>
<gene>
    <name evidence="1" type="ORF">SAMN05444167_3941</name>
</gene>
<reference evidence="1 2" key="1">
    <citation type="submission" date="2016-10" db="EMBL/GenBank/DDBJ databases">
        <authorList>
            <person name="de Groot N.N."/>
        </authorList>
    </citation>
    <scope>NUCLEOTIDE SEQUENCE [LARGE SCALE GENOMIC DNA]</scope>
    <source>
        <strain evidence="1 2">GAS232</strain>
    </source>
</reference>
<evidence type="ECO:0000313" key="2">
    <source>
        <dbReference type="Proteomes" id="UP000182427"/>
    </source>
</evidence>
<sequence length="97" mass="11012">MARLILRIAALALLIVCVVVGADWIVWRIRAARGNGMDEVTVTQVSAAELKRNKEEYYFDGDITITCARSIFPPLTSNGWLPPCWYLRRHTTVVQHI</sequence>
<dbReference type="RefSeq" id="WP_083346653.1">
    <property type="nucleotide sequence ID" value="NZ_LT629690.1"/>
</dbReference>
<dbReference type="Proteomes" id="UP000182427">
    <property type="component" value="Chromosome I"/>
</dbReference>
<accession>A0A1G7QNX9</accession>
<name>A0A1G7QNX9_9BACT</name>
<organism evidence="1 2">
    <name type="scientific">Terriglobus roseus</name>
    <dbReference type="NCBI Taxonomy" id="392734"/>
    <lineage>
        <taxon>Bacteria</taxon>
        <taxon>Pseudomonadati</taxon>
        <taxon>Acidobacteriota</taxon>
        <taxon>Terriglobia</taxon>
        <taxon>Terriglobales</taxon>
        <taxon>Acidobacteriaceae</taxon>
        <taxon>Terriglobus</taxon>
    </lineage>
</organism>
<proteinExistence type="predicted"/>
<dbReference type="EMBL" id="LT629690">
    <property type="protein sequence ID" value="SDG00198.1"/>
    <property type="molecule type" value="Genomic_DNA"/>
</dbReference>